<gene>
    <name evidence="3" type="primary">LOC107823095</name>
</gene>
<dbReference type="KEGG" id="nta:107823095"/>
<keyword evidence="2" id="KW-0472">Membrane</keyword>
<proteinExistence type="predicted"/>
<dbReference type="RefSeq" id="XP_016505182.1">
    <property type="nucleotide sequence ID" value="XM_016649696.1"/>
</dbReference>
<evidence type="ECO:0000313" key="3">
    <source>
        <dbReference type="RefSeq" id="XP_016505182.1"/>
    </source>
</evidence>
<keyword evidence="2" id="KW-1133">Transmembrane helix</keyword>
<feature type="compositionally biased region" description="Basic and acidic residues" evidence="1">
    <location>
        <begin position="15"/>
        <end position="25"/>
    </location>
</feature>
<organism evidence="3">
    <name type="scientific">Nicotiana tabacum</name>
    <name type="common">Common tobacco</name>
    <dbReference type="NCBI Taxonomy" id="4097"/>
    <lineage>
        <taxon>Eukaryota</taxon>
        <taxon>Viridiplantae</taxon>
        <taxon>Streptophyta</taxon>
        <taxon>Embryophyta</taxon>
        <taxon>Tracheophyta</taxon>
        <taxon>Spermatophyta</taxon>
        <taxon>Magnoliopsida</taxon>
        <taxon>eudicotyledons</taxon>
        <taxon>Gunneridae</taxon>
        <taxon>Pentapetalae</taxon>
        <taxon>asterids</taxon>
        <taxon>lamiids</taxon>
        <taxon>Solanales</taxon>
        <taxon>Solanaceae</taxon>
        <taxon>Nicotianoideae</taxon>
        <taxon>Nicotianeae</taxon>
        <taxon>Nicotiana</taxon>
    </lineage>
</organism>
<dbReference type="STRING" id="4097.A0A1S4CVC3"/>
<dbReference type="PaxDb" id="4097-A0A1S4CVC3"/>
<sequence>MVRLLSCLLRRNSQVKERSAEERAQKIPHQHLLVRKVQPMSQKKTETASEKAAKKNNVNESEDESEQEKDADEEEPEEESTSGVPDKLSPSDSEFCSAFSVSFYLLGISSFDVFFSIILFATLLRHCIFEFSYIQSGKRFGTDLTPRKSHIRIMIGYQLIQVGAEDDDNED</sequence>
<feature type="compositionally biased region" description="Basic and acidic residues" evidence="1">
    <location>
        <begin position="43"/>
        <end position="53"/>
    </location>
</feature>
<feature type="region of interest" description="Disordered" evidence="1">
    <location>
        <begin position="15"/>
        <end position="90"/>
    </location>
</feature>
<feature type="compositionally biased region" description="Acidic residues" evidence="1">
    <location>
        <begin position="60"/>
        <end position="80"/>
    </location>
</feature>
<keyword evidence="2" id="KW-0812">Transmembrane</keyword>
<dbReference type="AlphaFoldDB" id="A0A1S4CVC3"/>
<evidence type="ECO:0000256" key="2">
    <source>
        <dbReference type="SAM" id="Phobius"/>
    </source>
</evidence>
<protein>
    <submittedName>
        <fullName evidence="3">Uncharacterized protein</fullName>
    </submittedName>
</protein>
<feature type="transmembrane region" description="Helical" evidence="2">
    <location>
        <begin position="103"/>
        <end position="124"/>
    </location>
</feature>
<accession>A0A1S4CVC3</accession>
<reference evidence="3" key="1">
    <citation type="submission" date="2025-08" db="UniProtKB">
        <authorList>
            <consortium name="RefSeq"/>
        </authorList>
    </citation>
    <scope>IDENTIFICATION</scope>
</reference>
<evidence type="ECO:0000256" key="1">
    <source>
        <dbReference type="SAM" id="MobiDB-lite"/>
    </source>
</evidence>
<name>A0A1S4CVC3_TOBAC</name>